<reference evidence="5 6" key="1">
    <citation type="journal article" date="2018" name="Nat. Ecol. Evol.">
        <title>Genomic signatures of mitonuclear coevolution across populations of Tigriopus californicus.</title>
        <authorList>
            <person name="Barreto F.S."/>
            <person name="Watson E.T."/>
            <person name="Lima T.G."/>
            <person name="Willett C.S."/>
            <person name="Edmands S."/>
            <person name="Li W."/>
            <person name="Burton R.S."/>
        </authorList>
    </citation>
    <scope>NUCLEOTIDE SEQUENCE [LARGE SCALE GENOMIC DNA]</scope>
    <source>
        <strain evidence="5 6">San Diego</strain>
    </source>
</reference>
<evidence type="ECO:0000256" key="2">
    <source>
        <dbReference type="ARBA" id="ARBA00022525"/>
    </source>
</evidence>
<comment type="caution">
    <text evidence="5">The sequence shown here is derived from an EMBL/GenBank/DDBJ whole genome shotgun (WGS) entry which is preliminary data.</text>
</comment>
<evidence type="ECO:0000259" key="4">
    <source>
        <dbReference type="SMART" id="SM01318"/>
    </source>
</evidence>
<accession>A0A553P7H4</accession>
<dbReference type="OrthoDB" id="6761907at2759"/>
<evidence type="ECO:0000313" key="5">
    <source>
        <dbReference type="EMBL" id="TRY73590.1"/>
    </source>
</evidence>
<keyword evidence="2" id="KW-0964">Secreted</keyword>
<protein>
    <recommendedName>
        <fullName evidence="4">Single domain-containing protein</fullName>
    </recommendedName>
</protein>
<feature type="signal peptide" evidence="3">
    <location>
        <begin position="1"/>
        <end position="21"/>
    </location>
</feature>
<gene>
    <name evidence="5" type="ORF">TCAL_11523</name>
</gene>
<dbReference type="InterPro" id="IPR053308">
    <property type="entry name" value="Vago-like"/>
</dbReference>
<dbReference type="PANTHER" id="PTHR39957:SF1">
    <property type="entry name" value="AT09846P1-RELATED"/>
    <property type="match status" value="1"/>
</dbReference>
<evidence type="ECO:0000256" key="1">
    <source>
        <dbReference type="ARBA" id="ARBA00004613"/>
    </source>
</evidence>
<dbReference type="Proteomes" id="UP000318571">
    <property type="component" value="Chromosome 3"/>
</dbReference>
<dbReference type="AlphaFoldDB" id="A0A553P7H4"/>
<dbReference type="InterPro" id="IPR029277">
    <property type="entry name" value="SVWC_dom"/>
</dbReference>
<keyword evidence="3" id="KW-0732">Signal</keyword>
<proteinExistence type="predicted"/>
<dbReference type="SMART" id="SM01318">
    <property type="entry name" value="SVWC"/>
    <property type="match status" value="1"/>
</dbReference>
<evidence type="ECO:0000256" key="3">
    <source>
        <dbReference type="SAM" id="SignalP"/>
    </source>
</evidence>
<dbReference type="GO" id="GO:0005576">
    <property type="term" value="C:extracellular region"/>
    <property type="evidence" value="ECO:0007669"/>
    <property type="project" value="UniProtKB-SubCell"/>
</dbReference>
<comment type="subcellular location">
    <subcellularLocation>
        <location evidence="1">Secreted</location>
    </subcellularLocation>
</comment>
<name>A0A553P7H4_TIGCA</name>
<organism evidence="5 6">
    <name type="scientific">Tigriopus californicus</name>
    <name type="common">Marine copepod</name>
    <dbReference type="NCBI Taxonomy" id="6832"/>
    <lineage>
        <taxon>Eukaryota</taxon>
        <taxon>Metazoa</taxon>
        <taxon>Ecdysozoa</taxon>
        <taxon>Arthropoda</taxon>
        <taxon>Crustacea</taxon>
        <taxon>Multicrustacea</taxon>
        <taxon>Hexanauplia</taxon>
        <taxon>Copepoda</taxon>
        <taxon>Harpacticoida</taxon>
        <taxon>Harpacticidae</taxon>
        <taxon>Tigriopus</taxon>
    </lineage>
</organism>
<feature type="chain" id="PRO_5022221201" description="Single domain-containing protein" evidence="3">
    <location>
        <begin position="22"/>
        <end position="221"/>
    </location>
</feature>
<dbReference type="Pfam" id="PF15430">
    <property type="entry name" value="SVWC"/>
    <property type="match status" value="1"/>
</dbReference>
<sequence length="221" mass="25133">MKASTPLFIFSQMVLVKVSWAAVALQLLEKHPDFPNQCYLPDTNEVFDIGASWQMKDQCGQMYCQMMGDNLFVSHATCGRIHIDSSLNCVLKSDMSKPYPDCCPQPICSDDTNDVDTENKVDRMDVMFQHAERLAEQDNDVVIEANQNSNEEPAYYSDYAIQEAPILDDKQEPANYDTSLGDEALFIPITNEQEIRPSQTFMESFPNWFHTNGDLLALPRK</sequence>
<keyword evidence="6" id="KW-1185">Reference proteome</keyword>
<feature type="domain" description="Single" evidence="4">
    <location>
        <begin position="38"/>
        <end position="108"/>
    </location>
</feature>
<dbReference type="EMBL" id="VCGU01000007">
    <property type="protein sequence ID" value="TRY73590.1"/>
    <property type="molecule type" value="Genomic_DNA"/>
</dbReference>
<dbReference type="PANTHER" id="PTHR39957">
    <property type="entry name" value="AT09846P1-RELATED"/>
    <property type="match status" value="1"/>
</dbReference>
<dbReference type="OMA" id="WHISGCA"/>
<evidence type="ECO:0000313" key="6">
    <source>
        <dbReference type="Proteomes" id="UP000318571"/>
    </source>
</evidence>